<comment type="caution">
    <text evidence="1">The sequence shown here is derived from an EMBL/GenBank/DDBJ whole genome shotgun (WGS) entry which is preliminary data.</text>
</comment>
<dbReference type="Proteomes" id="UP000823388">
    <property type="component" value="Chromosome 9K"/>
</dbReference>
<gene>
    <name evidence="1" type="ORF">PVAP13_9KG348683</name>
</gene>
<evidence type="ECO:0000313" key="2">
    <source>
        <dbReference type="Proteomes" id="UP000823388"/>
    </source>
</evidence>
<accession>A0A8T0NW91</accession>
<dbReference type="EMBL" id="CM029053">
    <property type="protein sequence ID" value="KAG2550972.1"/>
    <property type="molecule type" value="Genomic_DNA"/>
</dbReference>
<sequence length="150" mass="15920">MVGRGLPGASLVVVEVSTPYLTTREGGFLPLLLAMLLASPGVGMKAFVPLLFSGGDGGVGPGDEGLRRIACCSSSTSTRMADVLGRPFTRLRCLAVSPPLRSLPQAGGLVRCLGRAACLDTVFLPQLWRIRKRCDVQEPCVKIQGLHFQI</sequence>
<organism evidence="1 2">
    <name type="scientific">Panicum virgatum</name>
    <name type="common">Blackwell switchgrass</name>
    <dbReference type="NCBI Taxonomy" id="38727"/>
    <lineage>
        <taxon>Eukaryota</taxon>
        <taxon>Viridiplantae</taxon>
        <taxon>Streptophyta</taxon>
        <taxon>Embryophyta</taxon>
        <taxon>Tracheophyta</taxon>
        <taxon>Spermatophyta</taxon>
        <taxon>Magnoliopsida</taxon>
        <taxon>Liliopsida</taxon>
        <taxon>Poales</taxon>
        <taxon>Poaceae</taxon>
        <taxon>PACMAD clade</taxon>
        <taxon>Panicoideae</taxon>
        <taxon>Panicodae</taxon>
        <taxon>Paniceae</taxon>
        <taxon>Panicinae</taxon>
        <taxon>Panicum</taxon>
        <taxon>Panicum sect. Hiantes</taxon>
    </lineage>
</organism>
<dbReference type="EMBL" id="CM029053">
    <property type="protein sequence ID" value="KAG2550974.1"/>
    <property type="molecule type" value="Genomic_DNA"/>
</dbReference>
<keyword evidence="2" id="KW-1185">Reference proteome</keyword>
<protein>
    <submittedName>
        <fullName evidence="1">Uncharacterized protein</fullName>
    </submittedName>
</protein>
<reference evidence="1" key="1">
    <citation type="submission" date="2020-05" db="EMBL/GenBank/DDBJ databases">
        <title>WGS assembly of Panicum virgatum.</title>
        <authorList>
            <person name="Lovell J.T."/>
            <person name="Jenkins J."/>
            <person name="Shu S."/>
            <person name="Juenger T.E."/>
            <person name="Schmutz J."/>
        </authorList>
    </citation>
    <scope>NUCLEOTIDE SEQUENCE</scope>
    <source>
        <strain evidence="1">AP13</strain>
    </source>
</reference>
<proteinExistence type="predicted"/>
<dbReference type="AlphaFoldDB" id="A0A8T0NW91"/>
<name>A0A8T0NW91_PANVG</name>
<evidence type="ECO:0000313" key="1">
    <source>
        <dbReference type="EMBL" id="KAG2550974.1"/>
    </source>
</evidence>
<dbReference type="EMBL" id="CM029053">
    <property type="protein sequence ID" value="KAG2550973.1"/>
    <property type="molecule type" value="Genomic_DNA"/>
</dbReference>